<dbReference type="AlphaFoldDB" id="A0A1N5WLK3"/>
<dbReference type="Gene3D" id="3.40.50.2300">
    <property type="match status" value="1"/>
</dbReference>
<dbReference type="GeneID" id="41589123"/>
<accession>A0A1N5WLK3</accession>
<keyword evidence="1" id="KW-0059">Arsenical resistance</keyword>
<dbReference type="Pfam" id="PF01451">
    <property type="entry name" value="LMWPc"/>
    <property type="match status" value="1"/>
</dbReference>
<reference evidence="3 6" key="1">
    <citation type="submission" date="2016-04" db="EMBL/GenBank/DDBJ databases">
        <authorList>
            <person name="Evans L.H."/>
            <person name="Alamgir A."/>
            <person name="Owens N."/>
            <person name="Weber N.D."/>
            <person name="Virtaneva K."/>
            <person name="Barbian K."/>
            <person name="Babar A."/>
            <person name="Rosenke K."/>
        </authorList>
    </citation>
    <scope>NUCLEOTIDE SEQUENCE [LARGE SCALE GENOMIC DNA]</scope>
    <source>
        <strain evidence="3">S5</strain>
        <strain evidence="6">S5(T) (JCM 30642 \VKM B-2941)</strain>
    </source>
</reference>
<dbReference type="EMBL" id="LT671858">
    <property type="protein sequence ID" value="SIM86006.1"/>
    <property type="molecule type" value="Genomic_DNA"/>
</dbReference>
<dbReference type="EMBL" id="LT719092">
    <property type="protein sequence ID" value="SJK85603.1"/>
    <property type="molecule type" value="Genomic_DNA"/>
</dbReference>
<organism evidence="3 6">
    <name type="scientific">Cuniculiplasma divulgatum</name>
    <dbReference type="NCBI Taxonomy" id="1673428"/>
    <lineage>
        <taxon>Archaea</taxon>
        <taxon>Methanobacteriati</taxon>
        <taxon>Thermoplasmatota</taxon>
        <taxon>Thermoplasmata</taxon>
        <taxon>Thermoplasmatales</taxon>
        <taxon>Cuniculiplasmataceae</taxon>
        <taxon>Cuniculiplasma</taxon>
    </lineage>
</organism>
<evidence type="ECO:0000313" key="3">
    <source>
        <dbReference type="EMBL" id="SIM86006.1"/>
    </source>
</evidence>
<dbReference type="PANTHER" id="PTHR43428:SF1">
    <property type="entry name" value="ARSENATE REDUCTASE"/>
    <property type="match status" value="1"/>
</dbReference>
<name>A0A1N5WLK3_9ARCH</name>
<dbReference type="SUPFAM" id="SSF52788">
    <property type="entry name" value="Phosphotyrosine protein phosphatases I"/>
    <property type="match status" value="1"/>
</dbReference>
<evidence type="ECO:0000313" key="4">
    <source>
        <dbReference type="EMBL" id="SJK85603.1"/>
    </source>
</evidence>
<evidence type="ECO:0000313" key="5">
    <source>
        <dbReference type="Proteomes" id="UP000187822"/>
    </source>
</evidence>
<dbReference type="GO" id="GO:0046685">
    <property type="term" value="P:response to arsenic-containing substance"/>
    <property type="evidence" value="ECO:0007669"/>
    <property type="project" value="UniProtKB-KW"/>
</dbReference>
<dbReference type="PANTHER" id="PTHR43428">
    <property type="entry name" value="ARSENATE REDUCTASE"/>
    <property type="match status" value="1"/>
</dbReference>
<dbReference type="OrthoDB" id="295776at2157"/>
<dbReference type="RefSeq" id="WP_021789741.1">
    <property type="nucleotide sequence ID" value="NZ_LT671858.1"/>
</dbReference>
<dbReference type="InterPro" id="IPR023485">
    <property type="entry name" value="Ptyr_pPase"/>
</dbReference>
<dbReference type="Proteomes" id="UP000187822">
    <property type="component" value="Chromosome I"/>
</dbReference>
<protein>
    <submittedName>
        <fullName evidence="3">Protein-tyrosine-phosphatase</fullName>
    </submittedName>
</protein>
<reference evidence="4" key="3">
    <citation type="submission" date="2016-06" db="EMBL/GenBank/DDBJ databases">
        <authorList>
            <person name="Olsen C.W."/>
            <person name="Carey S."/>
            <person name="Hinshaw L."/>
            <person name="Karasin A.I."/>
        </authorList>
    </citation>
    <scope>NUCLEOTIDE SEQUENCE [LARGE SCALE GENOMIC DNA]</scope>
    <source>
        <strain evidence="4">PM4</strain>
    </source>
</reference>
<feature type="domain" description="Phosphotyrosine protein phosphatase I" evidence="2">
    <location>
        <begin position="4"/>
        <end position="132"/>
    </location>
</feature>
<dbReference type="Proteomes" id="UP000195607">
    <property type="component" value="Chromosome I"/>
</dbReference>
<dbReference type="STRING" id="1673428.CPM_1825"/>
<reference evidence="5" key="2">
    <citation type="submission" date="2016-06" db="EMBL/GenBank/DDBJ databases">
        <authorList>
            <person name="Toshchakov V.S."/>
        </authorList>
    </citation>
    <scope>NUCLEOTIDE SEQUENCE [LARGE SCALE GENOMIC DNA]</scope>
    <source>
        <strain>PM4 (JCM 30641</strain>
        <strain evidence="5">\VKM B-2940)</strain>
    </source>
</reference>
<sequence>MNKNRILFLCVENSARSKMAEAYGNHIGLTCKSAGTLPGTSINPLAIEVMEELGIHINLTLPKKMDAEMLQWADMVIIMGCSAEDSCPAPLVAGLKKKMVDWELEDPKGKSLEEVRSIRDQIIKKVGELSSELS</sequence>
<evidence type="ECO:0000313" key="6">
    <source>
        <dbReference type="Proteomes" id="UP000195607"/>
    </source>
</evidence>
<dbReference type="CDD" id="cd16345">
    <property type="entry name" value="LMWP_ArsC"/>
    <property type="match status" value="1"/>
</dbReference>
<dbReference type="KEGG" id="cdiv:CPM_1825"/>
<evidence type="ECO:0000259" key="2">
    <source>
        <dbReference type="SMART" id="SM00226"/>
    </source>
</evidence>
<dbReference type="InterPro" id="IPR036196">
    <property type="entry name" value="Ptyr_pPase_sf"/>
</dbReference>
<proteinExistence type="predicted"/>
<dbReference type="SMART" id="SM00226">
    <property type="entry name" value="LMWPc"/>
    <property type="match status" value="1"/>
</dbReference>
<evidence type="ECO:0000256" key="1">
    <source>
        <dbReference type="ARBA" id="ARBA00022849"/>
    </source>
</evidence>
<keyword evidence="5" id="KW-1185">Reference proteome</keyword>
<gene>
    <name evidence="4" type="ORF">CPM_1825</name>
    <name evidence="3" type="ORF">CSP5_1886</name>
</gene>